<gene>
    <name evidence="1" type="ORF">ACFOGH_11730</name>
</gene>
<reference evidence="2" key="1">
    <citation type="journal article" date="2019" name="Int. J. Syst. Evol. Microbiol.">
        <title>The Global Catalogue of Microorganisms (GCM) 10K type strain sequencing project: providing services to taxonomists for standard genome sequencing and annotation.</title>
        <authorList>
            <consortium name="The Broad Institute Genomics Platform"/>
            <consortium name="The Broad Institute Genome Sequencing Center for Infectious Disease"/>
            <person name="Wu L."/>
            <person name="Ma J."/>
        </authorList>
    </citation>
    <scope>NUCLEOTIDE SEQUENCE [LARGE SCALE GENOMIC DNA]</scope>
    <source>
        <strain evidence="2">KCTC 52039</strain>
    </source>
</reference>
<dbReference type="EMBL" id="JBHRTO010000001">
    <property type="protein sequence ID" value="MFC3181662.1"/>
    <property type="molecule type" value="Genomic_DNA"/>
</dbReference>
<sequence length="181" mass="20393">MSKEILFAAFGIVLATSVSAEEIRWKPETEKPGDYVVINQTQSGRVTHVFMGKVGNAYVIQSYKGKVKSSEIDFTTYLDQDGNYLKFVYPDGSMYKYQPHDCKRVLGTCRYTEIAPDGTRQKLTHVARAIKGGFEFQVLHQDGEVKLEGQVMLDEHGNAGDGFTRGGSRVEKYKLVKSYFQ</sequence>
<comment type="caution">
    <text evidence="1">The sequence shown here is derived from an EMBL/GenBank/DDBJ whole genome shotgun (WGS) entry which is preliminary data.</text>
</comment>
<organism evidence="1 2">
    <name type="scientific">Cypionkella sinensis</name>
    <dbReference type="NCBI Taxonomy" id="1756043"/>
    <lineage>
        <taxon>Bacteria</taxon>
        <taxon>Pseudomonadati</taxon>
        <taxon>Pseudomonadota</taxon>
        <taxon>Alphaproteobacteria</taxon>
        <taxon>Rhodobacterales</taxon>
        <taxon>Paracoccaceae</taxon>
        <taxon>Cypionkella</taxon>
    </lineage>
</organism>
<protein>
    <recommendedName>
        <fullName evidence="3">Lipocalin-like domain-containing protein</fullName>
    </recommendedName>
</protein>
<name>A0ABV7J2T0_9RHOB</name>
<accession>A0ABV7J2T0</accession>
<evidence type="ECO:0000313" key="2">
    <source>
        <dbReference type="Proteomes" id="UP001595547"/>
    </source>
</evidence>
<dbReference type="RefSeq" id="WP_380073250.1">
    <property type="nucleotide sequence ID" value="NZ_JBHRTO010000001.1"/>
</dbReference>
<evidence type="ECO:0008006" key="3">
    <source>
        <dbReference type="Google" id="ProtNLM"/>
    </source>
</evidence>
<dbReference type="Proteomes" id="UP001595547">
    <property type="component" value="Unassembled WGS sequence"/>
</dbReference>
<keyword evidence="2" id="KW-1185">Reference proteome</keyword>
<evidence type="ECO:0000313" key="1">
    <source>
        <dbReference type="EMBL" id="MFC3181662.1"/>
    </source>
</evidence>
<proteinExistence type="predicted"/>